<evidence type="ECO:0000256" key="2">
    <source>
        <dbReference type="ARBA" id="ARBA00022692"/>
    </source>
</evidence>
<protein>
    <submittedName>
        <fullName evidence="7">Rhombosortase</fullName>
    </submittedName>
</protein>
<feature type="transmembrane region" description="Helical" evidence="5">
    <location>
        <begin position="12"/>
        <end position="31"/>
    </location>
</feature>
<feature type="transmembrane region" description="Helical" evidence="5">
    <location>
        <begin position="177"/>
        <end position="195"/>
    </location>
</feature>
<evidence type="ECO:0000259" key="6">
    <source>
        <dbReference type="Pfam" id="PF01694"/>
    </source>
</evidence>
<keyword evidence="2 5" id="KW-0812">Transmembrane</keyword>
<dbReference type="SUPFAM" id="SSF144091">
    <property type="entry name" value="Rhomboid-like"/>
    <property type="match status" value="1"/>
</dbReference>
<reference evidence="8" key="1">
    <citation type="journal article" date="2019" name="Int. J. Syst. Evol. Microbiol.">
        <title>The Global Catalogue of Microorganisms (GCM) 10K type strain sequencing project: providing services to taxonomists for standard genome sequencing and annotation.</title>
        <authorList>
            <consortium name="The Broad Institute Genomics Platform"/>
            <consortium name="The Broad Institute Genome Sequencing Center for Infectious Disease"/>
            <person name="Wu L."/>
            <person name="Ma J."/>
        </authorList>
    </citation>
    <scope>NUCLEOTIDE SEQUENCE [LARGE SCALE GENOMIC DNA]</scope>
    <source>
        <strain evidence="8">KCTC 32239</strain>
    </source>
</reference>
<evidence type="ECO:0000256" key="3">
    <source>
        <dbReference type="ARBA" id="ARBA00022989"/>
    </source>
</evidence>
<evidence type="ECO:0000256" key="1">
    <source>
        <dbReference type="ARBA" id="ARBA00004141"/>
    </source>
</evidence>
<keyword evidence="8" id="KW-1185">Reference proteome</keyword>
<organism evidence="7 8">
    <name type="scientific">Cellvibrio zantedeschiae</name>
    <dbReference type="NCBI Taxonomy" id="1237077"/>
    <lineage>
        <taxon>Bacteria</taxon>
        <taxon>Pseudomonadati</taxon>
        <taxon>Pseudomonadota</taxon>
        <taxon>Gammaproteobacteria</taxon>
        <taxon>Cellvibrionales</taxon>
        <taxon>Cellvibrionaceae</taxon>
        <taxon>Cellvibrio</taxon>
    </lineage>
</organism>
<feature type="transmembrane region" description="Helical" evidence="5">
    <location>
        <begin position="90"/>
        <end position="108"/>
    </location>
</feature>
<comment type="caution">
    <text evidence="7">The sequence shown here is derived from an EMBL/GenBank/DDBJ whole genome shotgun (WGS) entry which is preliminary data.</text>
</comment>
<keyword evidence="3 5" id="KW-1133">Transmembrane helix</keyword>
<evidence type="ECO:0000313" key="7">
    <source>
        <dbReference type="EMBL" id="GGY73397.1"/>
    </source>
</evidence>
<dbReference type="NCBIfam" id="TIGR03902">
    <property type="entry name" value="rhom_GG_sort"/>
    <property type="match status" value="1"/>
</dbReference>
<gene>
    <name evidence="7" type="ORF">GCM10011613_18140</name>
</gene>
<dbReference type="InterPro" id="IPR023826">
    <property type="entry name" value="Rhom-like_SP_proteobac"/>
</dbReference>
<evidence type="ECO:0000256" key="4">
    <source>
        <dbReference type="ARBA" id="ARBA00023136"/>
    </source>
</evidence>
<dbReference type="Gene3D" id="1.20.1540.10">
    <property type="entry name" value="Rhomboid-like"/>
    <property type="match status" value="1"/>
</dbReference>
<dbReference type="Pfam" id="PF01694">
    <property type="entry name" value="Rhomboid"/>
    <property type="match status" value="1"/>
</dbReference>
<dbReference type="Proteomes" id="UP000619761">
    <property type="component" value="Unassembled WGS sequence"/>
</dbReference>
<proteinExistence type="predicted"/>
<dbReference type="InterPro" id="IPR022764">
    <property type="entry name" value="Peptidase_S54_rhomboid_dom"/>
</dbReference>
<feature type="transmembrane region" description="Helical" evidence="5">
    <location>
        <begin position="62"/>
        <end position="83"/>
    </location>
</feature>
<dbReference type="PANTHER" id="PTHR43066">
    <property type="entry name" value="RHOMBOID-RELATED PROTEIN"/>
    <property type="match status" value="1"/>
</dbReference>
<evidence type="ECO:0000256" key="5">
    <source>
        <dbReference type="SAM" id="Phobius"/>
    </source>
</evidence>
<dbReference type="EMBL" id="BMYZ01000001">
    <property type="protein sequence ID" value="GGY73397.1"/>
    <property type="molecule type" value="Genomic_DNA"/>
</dbReference>
<feature type="transmembrane region" description="Helical" evidence="5">
    <location>
        <begin position="114"/>
        <end position="132"/>
    </location>
</feature>
<accession>A0ABQ3B099</accession>
<feature type="domain" description="Peptidase S54 rhomboid" evidence="6">
    <location>
        <begin position="49"/>
        <end position="190"/>
    </location>
</feature>
<sequence length="204" mass="22376">MTSSPMKLFPFSARVTISLIIAGVIAVFATFPDTFFPLLSLERAKLADGEIWRLFTGNFVHFGWAHSLMNLAAFAIFVFALATSFSTPRFIALILFCCTAVGLGVYYLNPEYETYAGLSGAIHGFFVAGLLLNNRHAFWVNGLLTAALFGKIILEHQPGYQATELQSLLPVAVAYDAHLYGAIAGLIFGLGGLFIDKYLRKRHT</sequence>
<dbReference type="InterPro" id="IPR035952">
    <property type="entry name" value="Rhomboid-like_sf"/>
</dbReference>
<evidence type="ECO:0000313" key="8">
    <source>
        <dbReference type="Proteomes" id="UP000619761"/>
    </source>
</evidence>
<comment type="subcellular location">
    <subcellularLocation>
        <location evidence="1">Membrane</location>
        <topology evidence="1">Multi-pass membrane protein</topology>
    </subcellularLocation>
</comment>
<keyword evidence="4 5" id="KW-0472">Membrane</keyword>
<name>A0ABQ3B099_9GAMM</name>